<keyword evidence="3" id="KW-1185">Reference proteome</keyword>
<dbReference type="EMBL" id="LYXU01000003">
    <property type="protein sequence ID" value="OBS20706.1"/>
    <property type="molecule type" value="Genomic_DNA"/>
</dbReference>
<sequence length="300" mass="34194">MALDREEEYRRGRELNRRQRYDDDDDEMVDEARASILAVARREAERARARAFDSQRKASQGRRGGRGASRSGVTSRNINNISGRASLDLPANISYRDAATSMTQGHIPQDPGRIGREAIINAATSPSRSEFMNTETESELIEMAHHRKCSNCKRLSHSLKDCLLAIDGFIPGCVFCNSQDHAVDTCQPFRAMSLEEKVRLLVHERSKRPALKTSLAWWKYLRDYAEAGGTEMPTEFPWSSDFAMEKAIEDDGMFILGRQVRWDETRNMNYLPTDPKHASVKDVVHLYIGTYFWPTELSDN</sequence>
<dbReference type="STRING" id="36050.A0A1B8AK66"/>
<dbReference type="OrthoDB" id="5099850at2759"/>
<dbReference type="InterPro" id="IPR036875">
    <property type="entry name" value="Znf_CCHC_sf"/>
</dbReference>
<evidence type="ECO:0000256" key="1">
    <source>
        <dbReference type="SAM" id="MobiDB-lite"/>
    </source>
</evidence>
<protein>
    <submittedName>
        <fullName evidence="2">Uncharacterized protein</fullName>
    </submittedName>
</protein>
<evidence type="ECO:0000313" key="3">
    <source>
        <dbReference type="Proteomes" id="UP000091967"/>
    </source>
</evidence>
<name>A0A1B8AK66_FUSPO</name>
<reference evidence="2 3" key="1">
    <citation type="submission" date="2016-06" db="EMBL/GenBank/DDBJ databases">
        <title>Living apart together: crosstalk between the core and supernumerary genomes in a fungal plant pathogen.</title>
        <authorList>
            <person name="Vanheule A."/>
            <person name="Audenaert K."/>
            <person name="Warris S."/>
            <person name="Van De Geest H."/>
            <person name="Schijlen E."/>
            <person name="Hofte M."/>
            <person name="De Saeger S."/>
            <person name="Haesaert G."/>
            <person name="Waalwijk C."/>
            <person name="Van Der Lee T."/>
        </authorList>
    </citation>
    <scope>NUCLEOTIDE SEQUENCE [LARGE SCALE GENOMIC DNA]</scope>
    <source>
        <strain evidence="2 3">2516</strain>
    </source>
</reference>
<accession>A0A1B8AK66</accession>
<dbReference type="AlphaFoldDB" id="A0A1B8AK66"/>
<proteinExistence type="predicted"/>
<dbReference type="Proteomes" id="UP000091967">
    <property type="component" value="Unassembled WGS sequence"/>
</dbReference>
<feature type="region of interest" description="Disordered" evidence="1">
    <location>
        <begin position="48"/>
        <end position="81"/>
    </location>
</feature>
<feature type="compositionally biased region" description="Basic and acidic residues" evidence="1">
    <location>
        <begin position="7"/>
        <end position="21"/>
    </location>
</feature>
<dbReference type="GO" id="GO:0003676">
    <property type="term" value="F:nucleic acid binding"/>
    <property type="evidence" value="ECO:0007669"/>
    <property type="project" value="InterPro"/>
</dbReference>
<gene>
    <name evidence="2" type="ORF">FPOA_07046</name>
</gene>
<feature type="region of interest" description="Disordered" evidence="1">
    <location>
        <begin position="1"/>
        <end position="29"/>
    </location>
</feature>
<comment type="caution">
    <text evidence="2">The sequence shown here is derived from an EMBL/GenBank/DDBJ whole genome shotgun (WGS) entry which is preliminary data.</text>
</comment>
<dbReference type="SUPFAM" id="SSF57756">
    <property type="entry name" value="Retrovirus zinc finger-like domains"/>
    <property type="match status" value="1"/>
</dbReference>
<organism evidence="2 3">
    <name type="scientific">Fusarium poae</name>
    <dbReference type="NCBI Taxonomy" id="36050"/>
    <lineage>
        <taxon>Eukaryota</taxon>
        <taxon>Fungi</taxon>
        <taxon>Dikarya</taxon>
        <taxon>Ascomycota</taxon>
        <taxon>Pezizomycotina</taxon>
        <taxon>Sordariomycetes</taxon>
        <taxon>Hypocreomycetidae</taxon>
        <taxon>Hypocreales</taxon>
        <taxon>Nectriaceae</taxon>
        <taxon>Fusarium</taxon>
    </lineage>
</organism>
<dbReference type="GO" id="GO:0008270">
    <property type="term" value="F:zinc ion binding"/>
    <property type="evidence" value="ECO:0007669"/>
    <property type="project" value="InterPro"/>
</dbReference>
<evidence type="ECO:0000313" key="2">
    <source>
        <dbReference type="EMBL" id="OBS20706.1"/>
    </source>
</evidence>